<dbReference type="GO" id="GO:0032259">
    <property type="term" value="P:methylation"/>
    <property type="evidence" value="ECO:0007669"/>
    <property type="project" value="UniProtKB-KW"/>
</dbReference>
<proteinExistence type="inferred from homology"/>
<comment type="similarity">
    <text evidence="4">Belongs to the class I-like SAM-binding methyltransferase superfamily. CmoM family.</text>
</comment>
<dbReference type="RefSeq" id="WP_253966856.1">
    <property type="nucleotide sequence ID" value="NZ_JAMFTH010000001.1"/>
</dbReference>
<feature type="binding site" evidence="4">
    <location>
        <begin position="64"/>
        <end position="65"/>
    </location>
    <ligand>
        <name>S-adenosyl-L-methionine</name>
        <dbReference type="ChEBI" id="CHEBI:59789"/>
    </ligand>
</feature>
<keyword evidence="3 4" id="KW-0949">S-adenosyl-L-methionine</keyword>
<dbReference type="EC" id="2.1.1.-" evidence="4"/>
<feature type="binding site" evidence="4">
    <location>
        <position position="32"/>
    </location>
    <ligand>
        <name>S-adenosyl-L-methionine</name>
        <dbReference type="ChEBI" id="CHEBI:59789"/>
    </ligand>
</feature>
<dbReference type="Gene3D" id="3.40.50.150">
    <property type="entry name" value="Vaccinia Virus protein VP39"/>
    <property type="match status" value="1"/>
</dbReference>
<dbReference type="Pfam" id="PF13649">
    <property type="entry name" value="Methyltransf_25"/>
    <property type="match status" value="1"/>
</dbReference>
<organism evidence="6 7">
    <name type="scientific">Gilvimarinus xylanilyticus</name>
    <dbReference type="NCBI Taxonomy" id="2944139"/>
    <lineage>
        <taxon>Bacteria</taxon>
        <taxon>Pseudomonadati</taxon>
        <taxon>Pseudomonadota</taxon>
        <taxon>Gammaproteobacteria</taxon>
        <taxon>Cellvibrionales</taxon>
        <taxon>Cellvibrionaceae</taxon>
        <taxon>Gilvimarinus</taxon>
    </lineage>
</organism>
<feature type="binding site" evidence="4">
    <location>
        <position position="85"/>
    </location>
    <ligand>
        <name>S-adenosyl-L-methionine</name>
        <dbReference type="ChEBI" id="CHEBI:59789"/>
    </ligand>
</feature>
<feature type="binding site" evidence="4">
    <location>
        <begin position="114"/>
        <end position="115"/>
    </location>
    <ligand>
        <name>S-adenosyl-L-methionine</name>
        <dbReference type="ChEBI" id="CHEBI:59789"/>
    </ligand>
</feature>
<feature type="binding site" evidence="4">
    <location>
        <position position="129"/>
    </location>
    <ligand>
        <name>S-adenosyl-L-methionine</name>
        <dbReference type="ChEBI" id="CHEBI:59789"/>
    </ligand>
</feature>
<dbReference type="InterPro" id="IPR029063">
    <property type="entry name" value="SAM-dependent_MTases_sf"/>
</dbReference>
<evidence type="ECO:0000313" key="7">
    <source>
        <dbReference type="Proteomes" id="UP001139319"/>
    </source>
</evidence>
<dbReference type="Proteomes" id="UP001139319">
    <property type="component" value="Unassembled WGS sequence"/>
</dbReference>
<evidence type="ECO:0000256" key="2">
    <source>
        <dbReference type="ARBA" id="ARBA00022679"/>
    </source>
</evidence>
<dbReference type="CDD" id="cd02440">
    <property type="entry name" value="AdoMet_MTases"/>
    <property type="match status" value="1"/>
</dbReference>
<evidence type="ECO:0000256" key="1">
    <source>
        <dbReference type="ARBA" id="ARBA00022603"/>
    </source>
</evidence>
<dbReference type="SUPFAM" id="SSF53335">
    <property type="entry name" value="S-adenosyl-L-methionine-dependent methyltransferases"/>
    <property type="match status" value="1"/>
</dbReference>
<evidence type="ECO:0000256" key="3">
    <source>
        <dbReference type="ARBA" id="ARBA00022691"/>
    </source>
</evidence>
<feature type="domain" description="Methyltransferase" evidence="5">
    <location>
        <begin position="60"/>
        <end position="153"/>
    </location>
</feature>
<dbReference type="GO" id="GO:0097697">
    <property type="term" value="F:tRNA (5-carboxymethoxyuridine(34)-5-O)-methyltransferase activity"/>
    <property type="evidence" value="ECO:0007669"/>
    <property type="project" value="UniProtKB-UniRule"/>
</dbReference>
<dbReference type="InterPro" id="IPR041698">
    <property type="entry name" value="Methyltransf_25"/>
</dbReference>
<dbReference type="AlphaFoldDB" id="A0A9X2I304"/>
<evidence type="ECO:0000313" key="6">
    <source>
        <dbReference type="EMBL" id="MCP8898582.1"/>
    </source>
</evidence>
<comment type="catalytic activity">
    <reaction evidence="4">
        <text>5-carboxymethoxyuridine(34) in tRNA + S-adenosyl-L-methionine = 5-methoxycarbonylmethoxyuridine(34) in tRNA + S-adenosyl-L-homocysteine</text>
        <dbReference type="Rhea" id="RHEA:54080"/>
        <dbReference type="Rhea" id="RHEA-COMP:13383"/>
        <dbReference type="Rhea" id="RHEA-COMP:13781"/>
        <dbReference type="ChEBI" id="CHEBI:57856"/>
        <dbReference type="ChEBI" id="CHEBI:59789"/>
        <dbReference type="ChEBI" id="CHEBI:136879"/>
        <dbReference type="ChEBI" id="CHEBI:138053"/>
    </reaction>
</comment>
<dbReference type="GO" id="GO:0006400">
    <property type="term" value="P:tRNA modification"/>
    <property type="evidence" value="ECO:0007669"/>
    <property type="project" value="UniProtKB-UniRule"/>
</dbReference>
<dbReference type="HAMAP" id="MF_02057">
    <property type="entry name" value="tRNA_methyltr_CmoM"/>
    <property type="match status" value="1"/>
</dbReference>
<accession>A0A9X2I304</accession>
<keyword evidence="4" id="KW-0819">tRNA processing</keyword>
<reference evidence="6" key="2">
    <citation type="submission" date="2023-01" db="EMBL/GenBank/DDBJ databases">
        <title>Gilvimarinus xylanilyticus HB14 isolated from Caulerpa lentillifera aquaculture base in Hainan, China.</title>
        <authorList>
            <person name="Zhang Y.-J."/>
        </authorList>
    </citation>
    <scope>NUCLEOTIDE SEQUENCE</scope>
    <source>
        <strain evidence="6">HB14</strain>
    </source>
</reference>
<comment type="function">
    <text evidence="4">Catalyzes the methylation of 5-carboxymethoxyuridine (cmo5U) to form 5-methoxycarbonylmethoxyuridine (mcmo5U) at position 34 in tRNAs.</text>
</comment>
<comment type="caution">
    <text evidence="6">The sequence shown here is derived from an EMBL/GenBank/DDBJ whole genome shotgun (WGS) entry which is preliminary data.</text>
</comment>
<dbReference type="PANTHER" id="PTHR43464">
    <property type="entry name" value="METHYLTRANSFERASE"/>
    <property type="match status" value="1"/>
</dbReference>
<keyword evidence="7" id="KW-1185">Reference proteome</keyword>
<evidence type="ECO:0000259" key="5">
    <source>
        <dbReference type="Pfam" id="PF13649"/>
    </source>
</evidence>
<gene>
    <name evidence="4" type="primary">cmoM</name>
    <name evidence="6" type="ORF">M6D89_04640</name>
</gene>
<evidence type="ECO:0000256" key="4">
    <source>
        <dbReference type="HAMAP-Rule" id="MF_02057"/>
    </source>
</evidence>
<reference evidence="6" key="1">
    <citation type="submission" date="2022-05" db="EMBL/GenBank/DDBJ databases">
        <authorList>
            <person name="Sun H.-N."/>
        </authorList>
    </citation>
    <scope>NUCLEOTIDE SEQUENCE</scope>
    <source>
        <strain evidence="6">HB14</strain>
    </source>
</reference>
<dbReference type="EMBL" id="JAMFTH010000001">
    <property type="protein sequence ID" value="MCP8898582.1"/>
    <property type="molecule type" value="Genomic_DNA"/>
</dbReference>
<dbReference type="InterPro" id="IPR033664">
    <property type="entry name" value="Cmo5U_methylTrfase"/>
</dbReference>
<name>A0A9X2I304_9GAMM</name>
<dbReference type="PANTHER" id="PTHR43464:SF19">
    <property type="entry name" value="UBIQUINONE BIOSYNTHESIS O-METHYLTRANSFERASE, MITOCHONDRIAL"/>
    <property type="match status" value="1"/>
</dbReference>
<protein>
    <recommendedName>
        <fullName evidence="4">tRNA 5-carboxymethoxyuridine methyltransferase</fullName>
        <ecNumber evidence="4">2.1.1.-</ecNumber>
    </recommendedName>
    <alternativeName>
        <fullName evidence="4">cmo5U methyltransferase</fullName>
    </alternativeName>
</protein>
<keyword evidence="2 4" id="KW-0808">Transferase</keyword>
<keyword evidence="1 4" id="KW-0489">Methyltransferase</keyword>
<sequence length="266" mass="30018">MAKQENHLDRNFDDLAERFDRNIYGGLKGAIRLAVLNRDFADFLPIAPYVPMSPQGQMTILDAGGGQGHFSLPLAAAGHRVLLSDISANMLARARDRAQHLGCEQNVTMQQVAAQEVAPGERFDIVLCHALLEWVVEPMPLLDQLLSKVKPGGTASLIFYNQHGLVYKNLLRANYKKVQRRDYLAQRGSLTPINPLQPEVVREHCRERGFTLLCSSGIRVFCDYILDPERRQRDPDSVLELELAHSRQAPFADLGRYIHLLLRRNS</sequence>